<dbReference type="AlphaFoldDB" id="A0ABD0NRX1"/>
<gene>
    <name evidence="1" type="ORF">M9458_040406</name>
</gene>
<protein>
    <submittedName>
        <fullName evidence="1">Uncharacterized protein</fullName>
    </submittedName>
</protein>
<feature type="non-terminal residue" evidence="1">
    <location>
        <position position="1"/>
    </location>
</feature>
<name>A0ABD0NRX1_CIRMR</name>
<keyword evidence="2" id="KW-1185">Reference proteome</keyword>
<reference evidence="1 2" key="1">
    <citation type="submission" date="2024-05" db="EMBL/GenBank/DDBJ databases">
        <title>Genome sequencing and assembly of Indian major carp, Cirrhinus mrigala (Hamilton, 1822).</title>
        <authorList>
            <person name="Mohindra V."/>
            <person name="Chowdhury L.M."/>
            <person name="Lal K."/>
            <person name="Jena J.K."/>
        </authorList>
    </citation>
    <scope>NUCLEOTIDE SEQUENCE [LARGE SCALE GENOMIC DNA]</scope>
    <source>
        <strain evidence="1">CM1030</strain>
        <tissue evidence="1">Blood</tissue>
    </source>
</reference>
<evidence type="ECO:0000313" key="1">
    <source>
        <dbReference type="EMBL" id="KAL0164653.1"/>
    </source>
</evidence>
<comment type="caution">
    <text evidence="1">The sequence shown here is derived from an EMBL/GenBank/DDBJ whole genome shotgun (WGS) entry which is preliminary data.</text>
</comment>
<proteinExistence type="predicted"/>
<sequence length="84" mass="9015">MSADVTEDAAAAATPKKKKGLGSFFKVTTDKAAGPPLQQDQAITFELQPTEVVEGISENLPTSFQPGKEISLYSSHKFFIRASL</sequence>
<evidence type="ECO:0000313" key="2">
    <source>
        <dbReference type="Proteomes" id="UP001529510"/>
    </source>
</evidence>
<dbReference type="Proteomes" id="UP001529510">
    <property type="component" value="Unassembled WGS sequence"/>
</dbReference>
<organism evidence="1 2">
    <name type="scientific">Cirrhinus mrigala</name>
    <name type="common">Mrigala</name>
    <dbReference type="NCBI Taxonomy" id="683832"/>
    <lineage>
        <taxon>Eukaryota</taxon>
        <taxon>Metazoa</taxon>
        <taxon>Chordata</taxon>
        <taxon>Craniata</taxon>
        <taxon>Vertebrata</taxon>
        <taxon>Euteleostomi</taxon>
        <taxon>Actinopterygii</taxon>
        <taxon>Neopterygii</taxon>
        <taxon>Teleostei</taxon>
        <taxon>Ostariophysi</taxon>
        <taxon>Cypriniformes</taxon>
        <taxon>Cyprinidae</taxon>
        <taxon>Labeoninae</taxon>
        <taxon>Labeonini</taxon>
        <taxon>Cirrhinus</taxon>
    </lineage>
</organism>
<dbReference type="EMBL" id="JAMKFB020000020">
    <property type="protein sequence ID" value="KAL0164653.1"/>
    <property type="molecule type" value="Genomic_DNA"/>
</dbReference>
<accession>A0ABD0NRX1</accession>